<gene>
    <name evidence="1" type="ORF">ISG29_04505</name>
</gene>
<reference evidence="1" key="1">
    <citation type="submission" date="2020-11" db="EMBL/GenBank/DDBJ databases">
        <title>Nocardioides sp. CBS4Y-1, whole genome shotgun sequence.</title>
        <authorList>
            <person name="Tuo L."/>
        </authorList>
    </citation>
    <scope>NUCLEOTIDE SEQUENCE</scope>
    <source>
        <strain evidence="1">CBS4Y-1</strain>
    </source>
</reference>
<dbReference type="InterPro" id="IPR025447">
    <property type="entry name" value="DUF4192"/>
</dbReference>
<organism evidence="1 2">
    <name type="scientific">Nocardioides acrostichi</name>
    <dbReference type="NCBI Taxonomy" id="2784339"/>
    <lineage>
        <taxon>Bacteria</taxon>
        <taxon>Bacillati</taxon>
        <taxon>Actinomycetota</taxon>
        <taxon>Actinomycetes</taxon>
        <taxon>Propionibacteriales</taxon>
        <taxon>Nocardioidaceae</taxon>
        <taxon>Nocardioides</taxon>
    </lineage>
</organism>
<evidence type="ECO:0000313" key="2">
    <source>
        <dbReference type="Proteomes" id="UP000656804"/>
    </source>
</evidence>
<dbReference type="AlphaFoldDB" id="A0A930V0E6"/>
<protein>
    <submittedName>
        <fullName evidence="1">DUF4192 domain-containing protein</fullName>
    </submittedName>
</protein>
<accession>A0A930V0E6</accession>
<dbReference type="Proteomes" id="UP000656804">
    <property type="component" value="Unassembled WGS sequence"/>
</dbReference>
<sequence length="319" mass="34653">MRREPTPDPTLPDRHAPLVARNPQDIAAAVPVALGFEPDDSVVMLTIGGRDGFHARVDFPPAAAADDEVIDLLMAPALTHEVEAVLFVHYAADARAVRRLARRLEREFRAARVRVIVQLRVTDQRCYAALGRLPGVTAHGLPLDVRSHAFRAASVLHGRVTLGSRAEVAATVAPDVPSQRAVEALPMPIPCTAPGLRLRLCELLSDETTVRLDDAEVARMAHSLVDPRIRDEALLLVSRDTADRHVALWSDVVRRAPEHLVPDVAAVLALAAWVAGHGALAWCAVERCREVAPDHRLAGYVAAALENALPPRVWDERVG</sequence>
<keyword evidence="2" id="KW-1185">Reference proteome</keyword>
<evidence type="ECO:0000313" key="1">
    <source>
        <dbReference type="EMBL" id="MBF4160939.1"/>
    </source>
</evidence>
<proteinExistence type="predicted"/>
<name>A0A930V0E6_9ACTN</name>
<comment type="caution">
    <text evidence="1">The sequence shown here is derived from an EMBL/GenBank/DDBJ whole genome shotgun (WGS) entry which is preliminary data.</text>
</comment>
<dbReference type="EMBL" id="JADIVZ010000001">
    <property type="protein sequence ID" value="MBF4160939.1"/>
    <property type="molecule type" value="Genomic_DNA"/>
</dbReference>
<dbReference type="RefSeq" id="WP_194502105.1">
    <property type="nucleotide sequence ID" value="NZ_JADIVZ010000001.1"/>
</dbReference>
<dbReference type="Pfam" id="PF13830">
    <property type="entry name" value="DUF4192"/>
    <property type="match status" value="1"/>
</dbReference>